<dbReference type="EMBL" id="SOSA01000174">
    <property type="protein sequence ID" value="THC95089.1"/>
    <property type="molecule type" value="Genomic_DNA"/>
</dbReference>
<reference evidence="2 3" key="1">
    <citation type="submission" date="2019-03" db="EMBL/GenBank/DDBJ databases">
        <title>The genome sequence of a newly discovered highly antifungal drug resistant Aspergillus species, Aspergillus tanneri NIH 1004.</title>
        <authorList>
            <person name="Mounaud S."/>
            <person name="Singh I."/>
            <person name="Joardar V."/>
            <person name="Pakala S."/>
            <person name="Pakala S."/>
            <person name="Venepally P."/>
            <person name="Hoover J."/>
            <person name="Nierman W."/>
            <person name="Chung J."/>
            <person name="Losada L."/>
        </authorList>
    </citation>
    <scope>NUCLEOTIDE SEQUENCE [LARGE SCALE GENOMIC DNA]</scope>
    <source>
        <strain evidence="2 3">NIH1004</strain>
    </source>
</reference>
<evidence type="ECO:0000313" key="1">
    <source>
        <dbReference type="EMBL" id="KAA8645539.1"/>
    </source>
</evidence>
<accession>A0A4S3JHY7</accession>
<reference evidence="1 4" key="2">
    <citation type="submission" date="2019-08" db="EMBL/GenBank/DDBJ databases">
        <title>The genome sequence of a newly discovered highly antifungal drug resistant Aspergillus species, Aspergillus tanneri NIH 1004.</title>
        <authorList>
            <person name="Mounaud S."/>
            <person name="Singh I."/>
            <person name="Joardar V."/>
            <person name="Pakala S."/>
            <person name="Pakala S."/>
            <person name="Venepally P."/>
            <person name="Chung J.K."/>
            <person name="Losada L."/>
            <person name="Nierman W.C."/>
        </authorList>
    </citation>
    <scope>NUCLEOTIDE SEQUENCE [LARGE SCALE GENOMIC DNA]</scope>
    <source>
        <strain evidence="1 4">NIH1004</strain>
    </source>
</reference>
<dbReference type="VEuPathDB" id="FungiDB:EYZ11_005447"/>
<evidence type="ECO:0000313" key="4">
    <source>
        <dbReference type="Proteomes" id="UP000324241"/>
    </source>
</evidence>
<proteinExistence type="predicted"/>
<comment type="caution">
    <text evidence="2">The sequence shown here is derived from an EMBL/GenBank/DDBJ whole genome shotgun (WGS) entry which is preliminary data.</text>
</comment>
<dbReference type="AlphaFoldDB" id="A0A4S3JHY7"/>
<protein>
    <submittedName>
        <fullName evidence="2">Uncharacterized protein</fullName>
    </submittedName>
</protein>
<dbReference type="GeneID" id="54329660"/>
<dbReference type="EMBL" id="QUQM01000007">
    <property type="protein sequence ID" value="KAA8645539.1"/>
    <property type="molecule type" value="Genomic_DNA"/>
</dbReference>
<dbReference type="Proteomes" id="UP000324241">
    <property type="component" value="Unassembled WGS sequence"/>
</dbReference>
<keyword evidence="3" id="KW-1185">Reference proteome</keyword>
<evidence type="ECO:0000313" key="3">
    <source>
        <dbReference type="Proteomes" id="UP000308092"/>
    </source>
</evidence>
<dbReference type="RefSeq" id="XP_033424900.1">
    <property type="nucleotide sequence ID" value="XM_033571585.1"/>
</dbReference>
<evidence type="ECO:0000313" key="2">
    <source>
        <dbReference type="EMBL" id="THC95089.1"/>
    </source>
</evidence>
<organism evidence="2 3">
    <name type="scientific">Aspergillus tanneri</name>
    <dbReference type="NCBI Taxonomy" id="1220188"/>
    <lineage>
        <taxon>Eukaryota</taxon>
        <taxon>Fungi</taxon>
        <taxon>Dikarya</taxon>
        <taxon>Ascomycota</taxon>
        <taxon>Pezizomycotina</taxon>
        <taxon>Eurotiomycetes</taxon>
        <taxon>Eurotiomycetidae</taxon>
        <taxon>Eurotiales</taxon>
        <taxon>Aspergillaceae</taxon>
        <taxon>Aspergillus</taxon>
        <taxon>Aspergillus subgen. Circumdati</taxon>
    </lineage>
</organism>
<sequence>MSRAFCSIRSLFFNRGRQVIAPQINTSDINRTRNSKKNMLTTVRNDGLAIIHDLNMIESNTCLEDDNLVWLFTA</sequence>
<dbReference type="Proteomes" id="UP000308092">
    <property type="component" value="Unassembled WGS sequence"/>
</dbReference>
<gene>
    <name evidence="1" type="ORF">ATNIH1004_006958</name>
    <name evidence="2" type="ORF">EYZ11_005447</name>
</gene>
<name>A0A4S3JHY7_9EURO</name>